<dbReference type="UniPathway" id="UPA00618">
    <property type="reaction ID" value="UER00672"/>
</dbReference>
<dbReference type="NCBIfam" id="NF000756">
    <property type="entry name" value="PRK00047.1"/>
    <property type="match status" value="1"/>
</dbReference>
<comment type="catalytic activity">
    <reaction evidence="10">
        <text>glycerol + ATP = sn-glycerol 3-phosphate + ADP + H(+)</text>
        <dbReference type="Rhea" id="RHEA:21644"/>
        <dbReference type="ChEBI" id="CHEBI:15378"/>
        <dbReference type="ChEBI" id="CHEBI:17754"/>
        <dbReference type="ChEBI" id="CHEBI:30616"/>
        <dbReference type="ChEBI" id="CHEBI:57597"/>
        <dbReference type="ChEBI" id="CHEBI:456216"/>
        <dbReference type="EC" id="2.7.1.30"/>
    </reaction>
</comment>
<keyword evidence="6 12" id="KW-0418">Kinase</keyword>
<comment type="similarity">
    <text evidence="2 12">Belongs to the FGGY kinase family.</text>
</comment>
<evidence type="ECO:0000256" key="14">
    <source>
        <dbReference type="SAM" id="Phobius"/>
    </source>
</evidence>
<keyword evidence="14" id="KW-1133">Transmembrane helix</keyword>
<evidence type="ECO:0000256" key="4">
    <source>
        <dbReference type="ARBA" id="ARBA00022679"/>
    </source>
</evidence>
<dbReference type="Proteomes" id="UP000194236">
    <property type="component" value="Unassembled WGS sequence"/>
</dbReference>
<dbReference type="InterPro" id="IPR018485">
    <property type="entry name" value="FGGY_C"/>
</dbReference>
<dbReference type="InterPro" id="IPR005999">
    <property type="entry name" value="Glycerol_kin"/>
</dbReference>
<comment type="caution">
    <text evidence="17">The sequence shown here is derived from an EMBL/GenBank/DDBJ whole genome shotgun (WGS) entry which is preliminary data.</text>
</comment>
<evidence type="ECO:0000256" key="8">
    <source>
        <dbReference type="ARBA" id="ARBA00022840"/>
    </source>
</evidence>
<keyword evidence="14" id="KW-0812">Transmembrane</keyword>
<keyword evidence="8" id="KW-0067">ATP-binding</keyword>
<dbReference type="OrthoDB" id="5422795at2759"/>
<name>A0A1Y3B7X7_EURMA</name>
<proteinExistence type="inferred from homology"/>
<evidence type="ECO:0000313" key="18">
    <source>
        <dbReference type="Proteomes" id="UP000194236"/>
    </source>
</evidence>
<dbReference type="Pfam" id="PF00370">
    <property type="entry name" value="FGGY_N"/>
    <property type="match status" value="1"/>
</dbReference>
<sequence>MFIESPSLSINENNQDIANEMSYPYSVLGDDEPGDNHENSNTTPSNRLVAAIDQGTSSSRFLVFSTETGELVTYHQIEIKKIYPNEGWVEQDPAEILSSVTRCIDVVAKKLPELGFRISDIRCVGVTNQRESTILWERTTGKALYNSIVWLDNRTSDLVETVIDRVPGRDMNWLKSKTGLPISTYFSALKIKWLIDNVAQVRRSMQAGTLMFGTIDSWLLWNLTGKHLTDVTNASRTLLMDLETLEWDGWLCDFFKIPMSILPEIRPSSSMFGEIQNGPLMSIPITGVIGDQNAALVGQKCLSIGQIKVTYGTGAFLMQNIGPGPLHGAYKNVPKEARHKLLTTVAFKLGDEMAWYALEGSIAIAGAAITWLRDNLELIDNYGQVEELARMDSNSGGLYFVPAFQGLYAPYWDAYASGLIIGISQFSRKSHLIRATLEGVAYQTNDILCLMRNGLNYGIRVDGGMSSNDLLCQILSNVTGNLILRAKMAESTAFGAALVASHHCGLWHRLLKADNNHHGQKSNGDGIIIRNNNPNASFNHCNGNISNKLHVQDLSFNHLKRQLSSFLTSSSSSSSVSTTTTTSSSLPPSLLSEPINETIRLQYDLFRPELDEDQRQERINNWRAAVRRSRKWIRINEQKEQKRVEYLRLSTLPMTLFIISSIGLCILSRRF</sequence>
<keyword evidence="4 12" id="KW-0808">Transferase</keyword>
<dbReference type="AlphaFoldDB" id="A0A1Y3B7X7"/>
<evidence type="ECO:0000256" key="6">
    <source>
        <dbReference type="ARBA" id="ARBA00022777"/>
    </source>
</evidence>
<dbReference type="EC" id="2.7.1.30" evidence="3"/>
<evidence type="ECO:0000256" key="13">
    <source>
        <dbReference type="SAM" id="MobiDB-lite"/>
    </source>
</evidence>
<feature type="transmembrane region" description="Helical" evidence="14">
    <location>
        <begin position="646"/>
        <end position="667"/>
    </location>
</feature>
<dbReference type="EMBL" id="MUJZ01039343">
    <property type="protein sequence ID" value="OTF76038.1"/>
    <property type="molecule type" value="Genomic_DNA"/>
</dbReference>
<keyword evidence="18" id="KW-1185">Reference proteome</keyword>
<dbReference type="GO" id="GO:0006641">
    <property type="term" value="P:triglyceride metabolic process"/>
    <property type="evidence" value="ECO:0007669"/>
    <property type="project" value="TreeGrafter"/>
</dbReference>
<dbReference type="PROSITE" id="PS00445">
    <property type="entry name" value="FGGY_KINASES_2"/>
    <property type="match status" value="1"/>
</dbReference>
<dbReference type="GO" id="GO:0046167">
    <property type="term" value="P:glycerol-3-phosphate biosynthetic process"/>
    <property type="evidence" value="ECO:0007669"/>
    <property type="project" value="TreeGrafter"/>
</dbReference>
<dbReference type="PANTHER" id="PTHR10196">
    <property type="entry name" value="SUGAR KINASE"/>
    <property type="match status" value="1"/>
</dbReference>
<evidence type="ECO:0000256" key="2">
    <source>
        <dbReference type="ARBA" id="ARBA00009156"/>
    </source>
</evidence>
<dbReference type="GO" id="GO:0005739">
    <property type="term" value="C:mitochondrion"/>
    <property type="evidence" value="ECO:0007669"/>
    <property type="project" value="TreeGrafter"/>
</dbReference>
<dbReference type="NCBIfam" id="TIGR01311">
    <property type="entry name" value="glycerol_kin"/>
    <property type="match status" value="1"/>
</dbReference>
<feature type="domain" description="Carbohydrate kinase FGGY C-terminal" evidence="16">
    <location>
        <begin position="308"/>
        <end position="502"/>
    </location>
</feature>
<protein>
    <recommendedName>
        <fullName evidence="11">Probable glycerol kinase</fullName>
        <ecNumber evidence="3">2.7.1.30</ecNumber>
    </recommendedName>
    <alternativeName>
        <fullName evidence="9">ATP:glycerol 3-phosphotransferase</fullName>
    </alternativeName>
</protein>
<evidence type="ECO:0000313" key="17">
    <source>
        <dbReference type="EMBL" id="OTF76038.1"/>
    </source>
</evidence>
<organism evidence="17 18">
    <name type="scientific">Euroglyphus maynei</name>
    <name type="common">Mayne's house dust mite</name>
    <dbReference type="NCBI Taxonomy" id="6958"/>
    <lineage>
        <taxon>Eukaryota</taxon>
        <taxon>Metazoa</taxon>
        <taxon>Ecdysozoa</taxon>
        <taxon>Arthropoda</taxon>
        <taxon>Chelicerata</taxon>
        <taxon>Arachnida</taxon>
        <taxon>Acari</taxon>
        <taxon>Acariformes</taxon>
        <taxon>Sarcoptiformes</taxon>
        <taxon>Astigmata</taxon>
        <taxon>Psoroptidia</taxon>
        <taxon>Analgoidea</taxon>
        <taxon>Pyroglyphidae</taxon>
        <taxon>Pyroglyphinae</taxon>
        <taxon>Euroglyphus</taxon>
    </lineage>
</organism>
<dbReference type="Pfam" id="PF02782">
    <property type="entry name" value="FGGY_C"/>
    <property type="match status" value="1"/>
</dbReference>
<gene>
    <name evidence="17" type="ORF">BLA29_000852</name>
</gene>
<feature type="region of interest" description="Disordered" evidence="13">
    <location>
        <begin position="24"/>
        <end position="45"/>
    </location>
</feature>
<evidence type="ECO:0000259" key="15">
    <source>
        <dbReference type="Pfam" id="PF00370"/>
    </source>
</evidence>
<evidence type="ECO:0000256" key="9">
    <source>
        <dbReference type="ARBA" id="ARBA00043149"/>
    </source>
</evidence>
<dbReference type="InterPro" id="IPR018484">
    <property type="entry name" value="FGGY_N"/>
</dbReference>
<keyword evidence="14" id="KW-0472">Membrane</keyword>
<dbReference type="InterPro" id="IPR018483">
    <property type="entry name" value="Carb_kinase_FGGY_CS"/>
</dbReference>
<accession>A0A1Y3B7X7</accession>
<dbReference type="SUPFAM" id="SSF53067">
    <property type="entry name" value="Actin-like ATPase domain"/>
    <property type="match status" value="2"/>
</dbReference>
<dbReference type="InterPro" id="IPR043129">
    <property type="entry name" value="ATPase_NBD"/>
</dbReference>
<dbReference type="GO" id="GO:0005524">
    <property type="term" value="F:ATP binding"/>
    <property type="evidence" value="ECO:0007669"/>
    <property type="project" value="UniProtKB-KW"/>
</dbReference>
<evidence type="ECO:0000256" key="11">
    <source>
        <dbReference type="ARBA" id="ARBA00071571"/>
    </source>
</evidence>
<evidence type="ECO:0000256" key="12">
    <source>
        <dbReference type="RuleBase" id="RU003733"/>
    </source>
</evidence>
<dbReference type="PANTHER" id="PTHR10196:SF69">
    <property type="entry name" value="GLYCEROL KINASE"/>
    <property type="match status" value="1"/>
</dbReference>
<dbReference type="FunFam" id="3.30.420.40:FF:000177">
    <property type="entry name" value="Glycerol kinase"/>
    <property type="match status" value="1"/>
</dbReference>
<evidence type="ECO:0000256" key="5">
    <source>
        <dbReference type="ARBA" id="ARBA00022741"/>
    </source>
</evidence>
<dbReference type="Gene3D" id="3.30.420.40">
    <property type="match status" value="2"/>
</dbReference>
<reference evidence="17 18" key="1">
    <citation type="submission" date="2017-03" db="EMBL/GenBank/DDBJ databases">
        <title>Genome Survey of Euroglyphus maynei.</title>
        <authorList>
            <person name="Arlian L.G."/>
            <person name="Morgan M.S."/>
            <person name="Rider S.D."/>
        </authorList>
    </citation>
    <scope>NUCLEOTIDE SEQUENCE [LARGE SCALE GENOMIC DNA]</scope>
    <source>
        <strain evidence="17">Arlian Lab</strain>
        <tissue evidence="17">Whole body</tissue>
    </source>
</reference>
<feature type="region of interest" description="Disordered" evidence="13">
    <location>
        <begin position="569"/>
        <end position="591"/>
    </location>
</feature>
<dbReference type="PROSITE" id="PS00933">
    <property type="entry name" value="FGGY_KINASES_1"/>
    <property type="match status" value="1"/>
</dbReference>
<dbReference type="GO" id="GO:0004370">
    <property type="term" value="F:glycerol kinase activity"/>
    <property type="evidence" value="ECO:0007669"/>
    <property type="project" value="UniProtKB-EC"/>
</dbReference>
<keyword evidence="5" id="KW-0547">Nucleotide-binding</keyword>
<comment type="pathway">
    <text evidence="1">Polyol metabolism; glycerol degradation via glycerol kinase pathway; sn-glycerol 3-phosphate from glycerol: step 1/1.</text>
</comment>
<dbReference type="GO" id="GO:0019563">
    <property type="term" value="P:glycerol catabolic process"/>
    <property type="evidence" value="ECO:0007669"/>
    <property type="project" value="UniProtKB-UniPathway"/>
</dbReference>
<feature type="domain" description="Carbohydrate kinase FGGY N-terminal" evidence="15">
    <location>
        <begin position="49"/>
        <end position="298"/>
    </location>
</feature>
<keyword evidence="7" id="KW-0319">Glycerol metabolism</keyword>
<evidence type="ECO:0000259" key="16">
    <source>
        <dbReference type="Pfam" id="PF02782"/>
    </source>
</evidence>
<evidence type="ECO:0000256" key="10">
    <source>
        <dbReference type="ARBA" id="ARBA00052101"/>
    </source>
</evidence>
<evidence type="ECO:0000256" key="1">
    <source>
        <dbReference type="ARBA" id="ARBA00005190"/>
    </source>
</evidence>
<evidence type="ECO:0000256" key="3">
    <source>
        <dbReference type="ARBA" id="ARBA00012099"/>
    </source>
</evidence>
<evidence type="ECO:0000256" key="7">
    <source>
        <dbReference type="ARBA" id="ARBA00022798"/>
    </source>
</evidence>